<feature type="transmembrane region" description="Helical" evidence="12">
    <location>
        <begin position="186"/>
        <end position="209"/>
    </location>
</feature>
<dbReference type="AlphaFoldDB" id="A0A1R1LFM2"/>
<feature type="transmembrane region" description="Helical" evidence="12">
    <location>
        <begin position="84"/>
        <end position="103"/>
    </location>
</feature>
<feature type="transmembrane region" description="Helical" evidence="12">
    <location>
        <begin position="24"/>
        <end position="44"/>
    </location>
</feature>
<evidence type="ECO:0000256" key="12">
    <source>
        <dbReference type="SAM" id="Phobius"/>
    </source>
</evidence>
<protein>
    <submittedName>
        <fullName evidence="13">Heme A synthase</fullName>
    </submittedName>
</protein>
<keyword evidence="3 12" id="KW-0812">Transmembrane</keyword>
<organism evidence="13 14">
    <name type="scientific">Tersicoccus phoenicis</name>
    <dbReference type="NCBI Taxonomy" id="554083"/>
    <lineage>
        <taxon>Bacteria</taxon>
        <taxon>Bacillati</taxon>
        <taxon>Actinomycetota</taxon>
        <taxon>Actinomycetes</taxon>
        <taxon>Micrococcales</taxon>
        <taxon>Micrococcaceae</taxon>
        <taxon>Tersicoccus</taxon>
    </lineage>
</organism>
<comment type="caution">
    <text evidence="13">The sequence shown here is derived from an EMBL/GenBank/DDBJ whole genome shotgun (WGS) entry which is preliminary data.</text>
</comment>
<evidence type="ECO:0000256" key="3">
    <source>
        <dbReference type="ARBA" id="ARBA00022692"/>
    </source>
</evidence>
<keyword evidence="8" id="KW-0350">Heme biosynthesis</keyword>
<evidence type="ECO:0000256" key="2">
    <source>
        <dbReference type="ARBA" id="ARBA00022475"/>
    </source>
</evidence>
<dbReference type="GO" id="GO:0016020">
    <property type="term" value="C:membrane"/>
    <property type="evidence" value="ECO:0007669"/>
    <property type="project" value="UniProtKB-SubCell"/>
</dbReference>
<keyword evidence="10" id="KW-1015">Disulfide bond</keyword>
<feature type="transmembrane region" description="Helical" evidence="12">
    <location>
        <begin position="229"/>
        <end position="249"/>
    </location>
</feature>
<dbReference type="OrthoDB" id="5241540at2"/>
<proteinExistence type="predicted"/>
<reference evidence="13 14" key="1">
    <citation type="submission" date="2016-12" db="EMBL/GenBank/DDBJ databases">
        <title>Draft genome of Tersicoccus phoenicis 1P05MA.</title>
        <authorList>
            <person name="Nakajima Y."/>
            <person name="Yoshizawa S."/>
            <person name="Nakamura K."/>
            <person name="Ogura Y."/>
            <person name="Hayashi T."/>
            <person name="Kogure K."/>
        </authorList>
    </citation>
    <scope>NUCLEOTIDE SEQUENCE [LARGE SCALE GENOMIC DNA]</scope>
    <source>
        <strain evidence="13 14">1p05MA</strain>
    </source>
</reference>
<gene>
    <name evidence="13" type="ORF">BKD30_05040</name>
</gene>
<accession>A0A1R1LFM2</accession>
<dbReference type="GO" id="GO:0016491">
    <property type="term" value="F:oxidoreductase activity"/>
    <property type="evidence" value="ECO:0007669"/>
    <property type="project" value="UniProtKB-KW"/>
</dbReference>
<feature type="transmembrane region" description="Helical" evidence="12">
    <location>
        <begin position="286"/>
        <end position="307"/>
    </location>
</feature>
<comment type="pathway">
    <text evidence="11">Porphyrin-containing compound metabolism.</text>
</comment>
<dbReference type="RefSeq" id="WP_076702843.1">
    <property type="nucleotide sequence ID" value="NZ_MRDE01000022.1"/>
</dbReference>
<evidence type="ECO:0000256" key="8">
    <source>
        <dbReference type="ARBA" id="ARBA00023133"/>
    </source>
</evidence>
<evidence type="ECO:0000256" key="1">
    <source>
        <dbReference type="ARBA" id="ARBA00004141"/>
    </source>
</evidence>
<feature type="transmembrane region" description="Helical" evidence="12">
    <location>
        <begin position="139"/>
        <end position="159"/>
    </location>
</feature>
<keyword evidence="4" id="KW-0479">Metal-binding</keyword>
<keyword evidence="2" id="KW-1003">Cell membrane</keyword>
<keyword evidence="9 12" id="KW-0472">Membrane</keyword>
<evidence type="ECO:0000256" key="9">
    <source>
        <dbReference type="ARBA" id="ARBA00023136"/>
    </source>
</evidence>
<evidence type="ECO:0000256" key="7">
    <source>
        <dbReference type="ARBA" id="ARBA00023004"/>
    </source>
</evidence>
<name>A0A1R1LFM2_9MICC</name>
<sequence length="326" mass="34384">MTTPQPTVTAEPPAGRHRPAVSPLVRGLAIASLIAQIGIVVTGGTVRLTGSGLGCPTWPRCTDASFVNTPEMGVHGVIEFGNRLLTFVLAAVAVATLVAVWRLRRREPMIFRLAVGLLAGIPAQAVIGGITVWMQLNPWVVALHFIVSAVMVVLATLLVKRTGRVRDAEHGLSRPPTGAGRTLRQLAVAIAVFTGIAVYLGTIVTGTGPHAGDRSAVRYPFDPSLVTRLHAFPVYLLVGALVVATVLAFRRPGVSARLRRALVFADVVAVLQAAIGFTQYFTGLPIVLVALHMLGACLAVAAATNVVDEVTARPLVEARAHVSPRR</sequence>
<feature type="transmembrane region" description="Helical" evidence="12">
    <location>
        <begin position="261"/>
        <end position="280"/>
    </location>
</feature>
<keyword evidence="7" id="KW-0408">Iron</keyword>
<comment type="subcellular location">
    <subcellularLocation>
        <location evidence="1">Membrane</location>
        <topology evidence="1">Multi-pass membrane protein</topology>
    </subcellularLocation>
</comment>
<evidence type="ECO:0000313" key="13">
    <source>
        <dbReference type="EMBL" id="OMH26330.1"/>
    </source>
</evidence>
<keyword evidence="5 12" id="KW-1133">Transmembrane helix</keyword>
<evidence type="ECO:0000313" key="14">
    <source>
        <dbReference type="Proteomes" id="UP000187085"/>
    </source>
</evidence>
<dbReference type="PANTHER" id="PTHR35457">
    <property type="entry name" value="HEME A SYNTHASE"/>
    <property type="match status" value="1"/>
</dbReference>
<evidence type="ECO:0000256" key="11">
    <source>
        <dbReference type="ARBA" id="ARBA00023444"/>
    </source>
</evidence>
<dbReference type="InterPro" id="IPR050450">
    <property type="entry name" value="COX15/CtaA_HemeA_synthase"/>
</dbReference>
<keyword evidence="6" id="KW-0560">Oxidoreductase</keyword>
<dbReference type="PANTHER" id="PTHR35457:SF1">
    <property type="entry name" value="HEME A SYNTHASE"/>
    <property type="match status" value="1"/>
</dbReference>
<dbReference type="GO" id="GO:0006784">
    <property type="term" value="P:heme A biosynthetic process"/>
    <property type="evidence" value="ECO:0007669"/>
    <property type="project" value="InterPro"/>
</dbReference>
<dbReference type="Pfam" id="PF02628">
    <property type="entry name" value="COX15-CtaA"/>
    <property type="match status" value="1"/>
</dbReference>
<feature type="transmembrane region" description="Helical" evidence="12">
    <location>
        <begin position="110"/>
        <end position="133"/>
    </location>
</feature>
<dbReference type="GO" id="GO:0046872">
    <property type="term" value="F:metal ion binding"/>
    <property type="evidence" value="ECO:0007669"/>
    <property type="project" value="UniProtKB-KW"/>
</dbReference>
<keyword evidence="14" id="KW-1185">Reference proteome</keyword>
<evidence type="ECO:0000256" key="4">
    <source>
        <dbReference type="ARBA" id="ARBA00022723"/>
    </source>
</evidence>
<dbReference type="Proteomes" id="UP000187085">
    <property type="component" value="Unassembled WGS sequence"/>
</dbReference>
<evidence type="ECO:0000256" key="10">
    <source>
        <dbReference type="ARBA" id="ARBA00023157"/>
    </source>
</evidence>
<dbReference type="EMBL" id="MRDE01000022">
    <property type="protein sequence ID" value="OMH26330.1"/>
    <property type="molecule type" value="Genomic_DNA"/>
</dbReference>
<evidence type="ECO:0000256" key="6">
    <source>
        <dbReference type="ARBA" id="ARBA00023002"/>
    </source>
</evidence>
<evidence type="ECO:0000256" key="5">
    <source>
        <dbReference type="ARBA" id="ARBA00022989"/>
    </source>
</evidence>
<dbReference type="STRING" id="554083.BKD30_05040"/>
<dbReference type="InterPro" id="IPR003780">
    <property type="entry name" value="COX15/CtaA_fam"/>
</dbReference>